<keyword evidence="2" id="KW-0732">Signal</keyword>
<sequence length="196" mass="21375">MNKVVAAVAVLLALAGCGTNEAASDSAEASPAAEEETTTLEPSPSPSPEEQAFGLGDEQEFDAEIGNATIEVIDYRRPFGERTTSDALVNAGLEVRLCLNEVRVPEWAENDPTYTEDRAMISWDPWVVVMEDDTRVSAASTVWSDWPDATYPDEETLFPGECARGWVPFEVPEDGTAVSAGYRIDGEEPLDWELKD</sequence>
<organism evidence="3 4">
    <name type="scientific">Spinactinospora alkalitolerans</name>
    <dbReference type="NCBI Taxonomy" id="687207"/>
    <lineage>
        <taxon>Bacteria</taxon>
        <taxon>Bacillati</taxon>
        <taxon>Actinomycetota</taxon>
        <taxon>Actinomycetes</taxon>
        <taxon>Streptosporangiales</taxon>
        <taxon>Nocardiopsidaceae</taxon>
        <taxon>Spinactinospora</taxon>
    </lineage>
</organism>
<evidence type="ECO:0000256" key="2">
    <source>
        <dbReference type="SAM" id="SignalP"/>
    </source>
</evidence>
<evidence type="ECO:0000256" key="1">
    <source>
        <dbReference type="SAM" id="MobiDB-lite"/>
    </source>
</evidence>
<protein>
    <recommendedName>
        <fullName evidence="5">DUF4352 domain-containing protein</fullName>
    </recommendedName>
</protein>
<feature type="signal peptide" evidence="2">
    <location>
        <begin position="1"/>
        <end position="22"/>
    </location>
</feature>
<dbReference type="Proteomes" id="UP000589036">
    <property type="component" value="Unassembled WGS sequence"/>
</dbReference>
<feature type="compositionally biased region" description="Low complexity" evidence="1">
    <location>
        <begin position="20"/>
        <end position="32"/>
    </location>
</feature>
<proteinExistence type="predicted"/>
<dbReference type="PROSITE" id="PS51257">
    <property type="entry name" value="PROKAR_LIPOPROTEIN"/>
    <property type="match status" value="1"/>
</dbReference>
<evidence type="ECO:0008006" key="5">
    <source>
        <dbReference type="Google" id="ProtNLM"/>
    </source>
</evidence>
<gene>
    <name evidence="3" type="ORF">HDA32_001813</name>
</gene>
<comment type="caution">
    <text evidence="3">The sequence shown here is derived from an EMBL/GenBank/DDBJ whole genome shotgun (WGS) entry which is preliminary data.</text>
</comment>
<dbReference type="RefSeq" id="WP_179642758.1">
    <property type="nucleotide sequence ID" value="NZ_BAAAYY010000033.1"/>
</dbReference>
<accession>A0A852TV58</accession>
<feature type="region of interest" description="Disordered" evidence="1">
    <location>
        <begin position="20"/>
        <end position="53"/>
    </location>
</feature>
<dbReference type="EMBL" id="JACCCC010000001">
    <property type="protein sequence ID" value="NYE46693.1"/>
    <property type="molecule type" value="Genomic_DNA"/>
</dbReference>
<evidence type="ECO:0000313" key="3">
    <source>
        <dbReference type="EMBL" id="NYE46693.1"/>
    </source>
</evidence>
<name>A0A852TV58_9ACTN</name>
<keyword evidence="4" id="KW-1185">Reference proteome</keyword>
<reference evidence="3 4" key="1">
    <citation type="submission" date="2020-07" db="EMBL/GenBank/DDBJ databases">
        <title>Sequencing the genomes of 1000 actinobacteria strains.</title>
        <authorList>
            <person name="Klenk H.-P."/>
        </authorList>
    </citation>
    <scope>NUCLEOTIDE SEQUENCE [LARGE SCALE GENOMIC DNA]</scope>
    <source>
        <strain evidence="3 4">CXB654</strain>
    </source>
</reference>
<dbReference type="AlphaFoldDB" id="A0A852TV58"/>
<evidence type="ECO:0000313" key="4">
    <source>
        <dbReference type="Proteomes" id="UP000589036"/>
    </source>
</evidence>
<feature type="chain" id="PRO_5032579167" description="DUF4352 domain-containing protein" evidence="2">
    <location>
        <begin position="23"/>
        <end position="196"/>
    </location>
</feature>